<protein>
    <submittedName>
        <fullName evidence="5">DNA-binding transcriptional regulator, MarR family</fullName>
    </submittedName>
</protein>
<dbReference type="PROSITE" id="PS01117">
    <property type="entry name" value="HTH_MARR_1"/>
    <property type="match status" value="1"/>
</dbReference>
<dbReference type="InterPro" id="IPR036388">
    <property type="entry name" value="WH-like_DNA-bd_sf"/>
</dbReference>
<accession>A0A1I2ATU5</accession>
<evidence type="ECO:0000259" key="4">
    <source>
        <dbReference type="PROSITE" id="PS50995"/>
    </source>
</evidence>
<sequence>MSESEPFVDHYLPALLGQAWHLVSSEFHAVVESQGLSVLEWRVLSTLVGNGPMGISRLAQKTVSKQPTVTRLLDRLEAQGHVQRVPDAKDGRVTRVRVTRSGRKLVSGLLAQAELHEKMVLASLGARKSEALKAALHELIDRYGPAD</sequence>
<dbReference type="InterPro" id="IPR036390">
    <property type="entry name" value="WH_DNA-bd_sf"/>
</dbReference>
<keyword evidence="2 5" id="KW-0238">DNA-binding</keyword>
<gene>
    <name evidence="5" type="ORF">SAMN04489711_102214</name>
</gene>
<dbReference type="SMART" id="SM00347">
    <property type="entry name" value="HTH_MARR"/>
    <property type="match status" value="1"/>
</dbReference>
<dbReference type="InterPro" id="IPR039422">
    <property type="entry name" value="MarR/SlyA-like"/>
</dbReference>
<keyword evidence="1" id="KW-0805">Transcription regulation</keyword>
<dbReference type="PANTHER" id="PTHR33164">
    <property type="entry name" value="TRANSCRIPTIONAL REGULATOR, MARR FAMILY"/>
    <property type="match status" value="1"/>
</dbReference>
<evidence type="ECO:0000256" key="3">
    <source>
        <dbReference type="ARBA" id="ARBA00023163"/>
    </source>
</evidence>
<dbReference type="RefSeq" id="WP_092937704.1">
    <property type="nucleotide sequence ID" value="NZ_FONX01000002.1"/>
</dbReference>
<keyword evidence="6" id="KW-1185">Reference proteome</keyword>
<dbReference type="InterPro" id="IPR023187">
    <property type="entry name" value="Tscrpt_reg_MarR-type_CS"/>
</dbReference>
<dbReference type="Pfam" id="PF12802">
    <property type="entry name" value="MarR_2"/>
    <property type="match status" value="1"/>
</dbReference>
<reference evidence="6" key="1">
    <citation type="submission" date="2016-10" db="EMBL/GenBank/DDBJ databases">
        <authorList>
            <person name="Varghese N."/>
            <person name="Submissions S."/>
        </authorList>
    </citation>
    <scope>NUCLEOTIDE SEQUENCE [LARGE SCALE GENOMIC DNA]</scope>
    <source>
        <strain evidence="6">DSM 27981</strain>
    </source>
</reference>
<dbReference type="PANTHER" id="PTHR33164:SF43">
    <property type="entry name" value="HTH-TYPE TRANSCRIPTIONAL REPRESSOR YETL"/>
    <property type="match status" value="1"/>
</dbReference>
<evidence type="ECO:0000313" key="5">
    <source>
        <dbReference type="EMBL" id="SFE47149.1"/>
    </source>
</evidence>
<feature type="domain" description="HTH marR-type" evidence="4">
    <location>
        <begin position="9"/>
        <end position="141"/>
    </location>
</feature>
<dbReference type="Proteomes" id="UP000199119">
    <property type="component" value="Unassembled WGS sequence"/>
</dbReference>
<dbReference type="GO" id="GO:0006950">
    <property type="term" value="P:response to stress"/>
    <property type="evidence" value="ECO:0007669"/>
    <property type="project" value="TreeGrafter"/>
</dbReference>
<dbReference type="OrthoDB" id="6454727at2"/>
<dbReference type="PRINTS" id="PR00598">
    <property type="entry name" value="HTHMARR"/>
</dbReference>
<dbReference type="Gene3D" id="1.10.10.10">
    <property type="entry name" value="Winged helix-like DNA-binding domain superfamily/Winged helix DNA-binding domain"/>
    <property type="match status" value="1"/>
</dbReference>
<dbReference type="GO" id="GO:0003700">
    <property type="term" value="F:DNA-binding transcription factor activity"/>
    <property type="evidence" value="ECO:0007669"/>
    <property type="project" value="InterPro"/>
</dbReference>
<dbReference type="STRING" id="1177982.SAMN04489711_102214"/>
<evidence type="ECO:0000313" key="6">
    <source>
        <dbReference type="Proteomes" id="UP000199119"/>
    </source>
</evidence>
<dbReference type="InterPro" id="IPR000835">
    <property type="entry name" value="HTH_MarR-typ"/>
</dbReference>
<dbReference type="AlphaFoldDB" id="A0A1I2ATU5"/>
<keyword evidence="3" id="KW-0804">Transcription</keyword>
<dbReference type="PROSITE" id="PS50995">
    <property type="entry name" value="HTH_MARR_2"/>
    <property type="match status" value="1"/>
</dbReference>
<evidence type="ECO:0000256" key="1">
    <source>
        <dbReference type="ARBA" id="ARBA00023015"/>
    </source>
</evidence>
<dbReference type="EMBL" id="FONX01000002">
    <property type="protein sequence ID" value="SFE47149.1"/>
    <property type="molecule type" value="Genomic_DNA"/>
</dbReference>
<proteinExistence type="predicted"/>
<dbReference type="GO" id="GO:0003677">
    <property type="term" value="F:DNA binding"/>
    <property type="evidence" value="ECO:0007669"/>
    <property type="project" value="UniProtKB-KW"/>
</dbReference>
<organism evidence="5 6">
    <name type="scientific">Paracidovorax wautersii</name>
    <dbReference type="NCBI Taxonomy" id="1177982"/>
    <lineage>
        <taxon>Bacteria</taxon>
        <taxon>Pseudomonadati</taxon>
        <taxon>Pseudomonadota</taxon>
        <taxon>Betaproteobacteria</taxon>
        <taxon>Burkholderiales</taxon>
        <taxon>Comamonadaceae</taxon>
        <taxon>Paracidovorax</taxon>
    </lineage>
</organism>
<evidence type="ECO:0000256" key="2">
    <source>
        <dbReference type="ARBA" id="ARBA00023125"/>
    </source>
</evidence>
<name>A0A1I2ATU5_9BURK</name>
<dbReference type="SUPFAM" id="SSF46785">
    <property type="entry name" value="Winged helix' DNA-binding domain"/>
    <property type="match status" value="1"/>
</dbReference>